<dbReference type="Pfam" id="PF13360">
    <property type="entry name" value="PQQ_2"/>
    <property type="match status" value="1"/>
</dbReference>
<evidence type="ECO:0000256" key="1">
    <source>
        <dbReference type="SAM" id="MobiDB-lite"/>
    </source>
</evidence>
<dbReference type="EMBL" id="BMUL01000010">
    <property type="protein sequence ID" value="GHA92594.1"/>
    <property type="molecule type" value="Genomic_DNA"/>
</dbReference>
<feature type="region of interest" description="Disordered" evidence="1">
    <location>
        <begin position="1"/>
        <end position="21"/>
    </location>
</feature>
<dbReference type="Gene3D" id="2.130.10.10">
    <property type="entry name" value="YVTN repeat-like/Quinoprotein amine dehydrogenase"/>
    <property type="match status" value="1"/>
</dbReference>
<organism evidence="4 5">
    <name type="scientific">Streptomyces termitum</name>
    <dbReference type="NCBI Taxonomy" id="67368"/>
    <lineage>
        <taxon>Bacteria</taxon>
        <taxon>Bacillati</taxon>
        <taxon>Actinomycetota</taxon>
        <taxon>Actinomycetes</taxon>
        <taxon>Kitasatosporales</taxon>
        <taxon>Streptomycetaceae</taxon>
        <taxon>Streptomyces</taxon>
    </lineage>
</organism>
<feature type="transmembrane region" description="Helical" evidence="2">
    <location>
        <begin position="26"/>
        <end position="47"/>
    </location>
</feature>
<feature type="region of interest" description="Disordered" evidence="1">
    <location>
        <begin position="51"/>
        <end position="84"/>
    </location>
</feature>
<keyword evidence="2" id="KW-0812">Transmembrane</keyword>
<reference evidence="4" key="1">
    <citation type="journal article" date="2014" name="Int. J. Syst. Evol. Microbiol.">
        <title>Complete genome sequence of Corynebacterium casei LMG S-19264T (=DSM 44701T), isolated from a smear-ripened cheese.</title>
        <authorList>
            <consortium name="US DOE Joint Genome Institute (JGI-PGF)"/>
            <person name="Walter F."/>
            <person name="Albersmeier A."/>
            <person name="Kalinowski J."/>
            <person name="Ruckert C."/>
        </authorList>
    </citation>
    <scope>NUCLEOTIDE SEQUENCE</scope>
    <source>
        <strain evidence="4">JCM 4518</strain>
    </source>
</reference>
<evidence type="ECO:0000313" key="5">
    <source>
        <dbReference type="Proteomes" id="UP000644020"/>
    </source>
</evidence>
<protein>
    <recommendedName>
        <fullName evidence="3">Pyrrolo-quinoline quinone repeat domain-containing protein</fullName>
    </recommendedName>
</protein>
<accession>A0A918T488</accession>
<comment type="caution">
    <text evidence="4">The sequence shown here is derived from an EMBL/GenBank/DDBJ whole genome shotgun (WGS) entry which is preliminary data.</text>
</comment>
<evidence type="ECO:0000259" key="3">
    <source>
        <dbReference type="Pfam" id="PF13360"/>
    </source>
</evidence>
<gene>
    <name evidence="4" type="ORF">GCM10010305_40390</name>
</gene>
<reference evidence="4" key="2">
    <citation type="submission" date="2020-09" db="EMBL/GenBank/DDBJ databases">
        <authorList>
            <person name="Sun Q."/>
            <person name="Ohkuma M."/>
        </authorList>
    </citation>
    <scope>NUCLEOTIDE SEQUENCE</scope>
    <source>
        <strain evidence="4">JCM 4518</strain>
    </source>
</reference>
<keyword evidence="5" id="KW-1185">Reference proteome</keyword>
<dbReference type="InterPro" id="IPR002372">
    <property type="entry name" value="PQQ_rpt_dom"/>
</dbReference>
<name>A0A918T488_9ACTN</name>
<proteinExistence type="predicted"/>
<evidence type="ECO:0000256" key="2">
    <source>
        <dbReference type="SAM" id="Phobius"/>
    </source>
</evidence>
<dbReference type="InterPro" id="IPR015943">
    <property type="entry name" value="WD40/YVTN_repeat-like_dom_sf"/>
</dbReference>
<dbReference type="RefSeq" id="WP_229849882.1">
    <property type="nucleotide sequence ID" value="NZ_BMUL01000010.1"/>
</dbReference>
<feature type="domain" description="Pyrrolo-quinoline quinone repeat" evidence="3">
    <location>
        <begin position="118"/>
        <end position="248"/>
    </location>
</feature>
<sequence>MSYTPPSWYPPGSAPKPPRRRRDHRWTLLALGLALLVAAVSGTGWYLRGHDRPPAAAPPGTPAPGTSATTPAPGPPAVRSPTPVRVPGAEELADARRPGEAAVWIADDTTDLPRRTIPVHTPWLVGGTVVQALYRELTAYRVEDGTEAWNLPLPTPVCEAPVNPAPDGRIVLVLRSSDAERGAKCDRLLMVDLKNGKPGWSKELRQTGTRDDTFLTHVAISGDTLAVVQSMVATAYRVSDGSRLFGIPTEEPGRCHPDKVAGGARLLVSATCGLDVDRRKTSHQLRELDPRTGAVRWRHRTEPGRKIERVISVDPVVYTLLDVDRLADDWRIVALGPRGEVRRTIDARPKGFTHCADAGIDADLQPCPGAFVAHGQVHLGGTDRVGSYDLTTGKLVQGVKADGGRRLYPVHAESPKALVAYESATPSSPGRLFRLDPSGAAGTKKDLLRLPAASAAVEYGTMAGRILYADGRLLLAPSSVSGDDVLHQPRVVSFAPAPN</sequence>
<dbReference type="Proteomes" id="UP000644020">
    <property type="component" value="Unassembled WGS sequence"/>
</dbReference>
<keyword evidence="2" id="KW-0472">Membrane</keyword>
<keyword evidence="2" id="KW-1133">Transmembrane helix</keyword>
<dbReference type="SUPFAM" id="SSF50998">
    <property type="entry name" value="Quinoprotein alcohol dehydrogenase-like"/>
    <property type="match status" value="1"/>
</dbReference>
<feature type="compositionally biased region" description="Pro residues" evidence="1">
    <location>
        <begin position="7"/>
        <end position="16"/>
    </location>
</feature>
<dbReference type="InterPro" id="IPR011047">
    <property type="entry name" value="Quinoprotein_ADH-like_sf"/>
</dbReference>
<evidence type="ECO:0000313" key="4">
    <source>
        <dbReference type="EMBL" id="GHA92594.1"/>
    </source>
</evidence>
<dbReference type="AlphaFoldDB" id="A0A918T488"/>